<feature type="region of interest" description="Disordered" evidence="1">
    <location>
        <begin position="1"/>
        <end position="33"/>
    </location>
</feature>
<feature type="compositionally biased region" description="Polar residues" evidence="1">
    <location>
        <begin position="22"/>
        <end position="33"/>
    </location>
</feature>
<evidence type="ECO:0000256" key="1">
    <source>
        <dbReference type="SAM" id="MobiDB-lite"/>
    </source>
</evidence>
<proteinExistence type="predicted"/>
<name>A0A6C0ICX7_9ZZZZ</name>
<dbReference type="EMBL" id="MN740154">
    <property type="protein sequence ID" value="QHT90460.1"/>
    <property type="molecule type" value="Genomic_DNA"/>
</dbReference>
<sequence length="161" mass="18083">MSAANSAAKKRRAPPSTEPIRPQTSISAPATNPNVGLTLPQVISLIDKRLVHLETLSKETVSDTSNGEVESEREHISPEILDEFNARFEIMAEEIANLKNIVMNLQMYTMEVNKQLLEERNNQSPSLKSSNENIMVLFKDNMNTDPKEEEPVPVVPKWSKI</sequence>
<reference evidence="2" key="1">
    <citation type="journal article" date="2020" name="Nature">
        <title>Giant virus diversity and host interactions through global metagenomics.</title>
        <authorList>
            <person name="Schulz F."/>
            <person name="Roux S."/>
            <person name="Paez-Espino D."/>
            <person name="Jungbluth S."/>
            <person name="Walsh D.A."/>
            <person name="Denef V.J."/>
            <person name="McMahon K.D."/>
            <person name="Konstantinidis K.T."/>
            <person name="Eloe-Fadrosh E.A."/>
            <person name="Kyrpides N.C."/>
            <person name="Woyke T."/>
        </authorList>
    </citation>
    <scope>NUCLEOTIDE SEQUENCE</scope>
    <source>
        <strain evidence="2">GVMAG-M-3300023184-68</strain>
    </source>
</reference>
<accession>A0A6C0ICX7</accession>
<evidence type="ECO:0000313" key="2">
    <source>
        <dbReference type="EMBL" id="QHT90460.1"/>
    </source>
</evidence>
<dbReference type="AlphaFoldDB" id="A0A6C0ICX7"/>
<protein>
    <submittedName>
        <fullName evidence="2">Uncharacterized protein</fullName>
    </submittedName>
</protein>
<organism evidence="2">
    <name type="scientific">viral metagenome</name>
    <dbReference type="NCBI Taxonomy" id="1070528"/>
    <lineage>
        <taxon>unclassified sequences</taxon>
        <taxon>metagenomes</taxon>
        <taxon>organismal metagenomes</taxon>
    </lineage>
</organism>